<protein>
    <submittedName>
        <fullName evidence="2">Uncharacterized protein</fullName>
    </submittedName>
</protein>
<dbReference type="EMBL" id="MN740002">
    <property type="protein sequence ID" value="QHT82562.1"/>
    <property type="molecule type" value="Genomic_DNA"/>
</dbReference>
<proteinExistence type="predicted"/>
<evidence type="ECO:0000313" key="2">
    <source>
        <dbReference type="EMBL" id="QHT82562.1"/>
    </source>
</evidence>
<name>A0A6C0HPI2_9ZZZZ</name>
<reference evidence="2" key="1">
    <citation type="journal article" date="2020" name="Nature">
        <title>Giant virus diversity and host interactions through global metagenomics.</title>
        <authorList>
            <person name="Schulz F."/>
            <person name="Roux S."/>
            <person name="Paez-Espino D."/>
            <person name="Jungbluth S."/>
            <person name="Walsh D.A."/>
            <person name="Denef V.J."/>
            <person name="McMahon K.D."/>
            <person name="Konstantinidis K.T."/>
            <person name="Eloe-Fadrosh E.A."/>
            <person name="Kyrpides N.C."/>
            <person name="Woyke T."/>
        </authorList>
    </citation>
    <scope>NUCLEOTIDE SEQUENCE</scope>
    <source>
        <strain evidence="2">GVMAG-M-3300023184-165</strain>
    </source>
</reference>
<evidence type="ECO:0000256" key="1">
    <source>
        <dbReference type="SAM" id="Coils"/>
    </source>
</evidence>
<feature type="coiled-coil region" evidence="1">
    <location>
        <begin position="17"/>
        <end position="44"/>
    </location>
</feature>
<organism evidence="2">
    <name type="scientific">viral metagenome</name>
    <dbReference type="NCBI Taxonomy" id="1070528"/>
    <lineage>
        <taxon>unclassified sequences</taxon>
        <taxon>metagenomes</taxon>
        <taxon>organismal metagenomes</taxon>
    </lineage>
</organism>
<keyword evidence="1" id="KW-0175">Coiled coil</keyword>
<dbReference type="Pfam" id="PF19064">
    <property type="entry name" value="DUF5760"/>
    <property type="match status" value="1"/>
</dbReference>
<sequence length="114" mass="13408">MSFEQNIQQWVSIDNQIKLLNDKIHELREKKNKLGENITHHVEENNLRNATVQISDGKLRFVNTKVSSPLTFKYVEKSLGEVIKNQTQVKQIVEYLKQHRETKVVPEIKRISNN</sequence>
<dbReference type="AlphaFoldDB" id="A0A6C0HPI2"/>
<accession>A0A6C0HPI2</accession>
<dbReference type="InterPro" id="IPR043918">
    <property type="entry name" value="DUF5760"/>
</dbReference>